<keyword evidence="3" id="KW-1185">Reference proteome</keyword>
<proteinExistence type="predicted"/>
<dbReference type="AlphaFoldDB" id="A0A8J2WB82"/>
<evidence type="ECO:0000256" key="1">
    <source>
        <dbReference type="SAM" id="MobiDB-lite"/>
    </source>
</evidence>
<name>A0A8J2WB82_9NEOP</name>
<dbReference type="OrthoDB" id="7089958at2759"/>
<feature type="compositionally biased region" description="Polar residues" evidence="1">
    <location>
        <begin position="26"/>
        <end position="35"/>
    </location>
</feature>
<sequence>MSGRDRDIGRKWECGSAKRKRKAERTATNQVLSSNMMKFLNQTATEPSESIPSTQQASEILLKNATSSSPASMPSSSSQAKFDAETLMLSSNNQVNSDPEHFMRFLDVTETTGEYLANAILEHLQNTT</sequence>
<evidence type="ECO:0000313" key="3">
    <source>
        <dbReference type="Proteomes" id="UP000789524"/>
    </source>
</evidence>
<protein>
    <submittedName>
        <fullName evidence="2">(African queen) hypothetical protein</fullName>
    </submittedName>
</protein>
<gene>
    <name evidence="2" type="ORF">DCHRY22_LOCUS15640</name>
</gene>
<feature type="compositionally biased region" description="Basic and acidic residues" evidence="1">
    <location>
        <begin position="1"/>
        <end position="13"/>
    </location>
</feature>
<reference evidence="2" key="1">
    <citation type="submission" date="2021-09" db="EMBL/GenBank/DDBJ databases">
        <authorList>
            <person name="Martin H S."/>
        </authorList>
    </citation>
    <scope>NUCLEOTIDE SEQUENCE</scope>
</reference>
<dbReference type="EMBL" id="CAKASE010000083">
    <property type="protein sequence ID" value="CAG9585162.1"/>
    <property type="molecule type" value="Genomic_DNA"/>
</dbReference>
<dbReference type="Proteomes" id="UP000789524">
    <property type="component" value="Unassembled WGS sequence"/>
</dbReference>
<feature type="region of interest" description="Disordered" evidence="1">
    <location>
        <begin position="1"/>
        <end position="35"/>
    </location>
</feature>
<accession>A0A8J2WB82</accession>
<organism evidence="2 3">
    <name type="scientific">Danaus chrysippus</name>
    <name type="common">African queen</name>
    <dbReference type="NCBI Taxonomy" id="151541"/>
    <lineage>
        <taxon>Eukaryota</taxon>
        <taxon>Metazoa</taxon>
        <taxon>Ecdysozoa</taxon>
        <taxon>Arthropoda</taxon>
        <taxon>Hexapoda</taxon>
        <taxon>Insecta</taxon>
        <taxon>Pterygota</taxon>
        <taxon>Neoptera</taxon>
        <taxon>Endopterygota</taxon>
        <taxon>Lepidoptera</taxon>
        <taxon>Glossata</taxon>
        <taxon>Ditrysia</taxon>
        <taxon>Papilionoidea</taxon>
        <taxon>Nymphalidae</taxon>
        <taxon>Danainae</taxon>
        <taxon>Danaini</taxon>
        <taxon>Danaina</taxon>
        <taxon>Danaus</taxon>
        <taxon>Anosia</taxon>
    </lineage>
</organism>
<evidence type="ECO:0000313" key="2">
    <source>
        <dbReference type="EMBL" id="CAG9585162.1"/>
    </source>
</evidence>
<comment type="caution">
    <text evidence="2">The sequence shown here is derived from an EMBL/GenBank/DDBJ whole genome shotgun (WGS) entry which is preliminary data.</text>
</comment>